<evidence type="ECO:0000256" key="1">
    <source>
        <dbReference type="SAM" id="MobiDB-lite"/>
    </source>
</evidence>
<comment type="caution">
    <text evidence="2">The sequence shown here is derived from an EMBL/GenBank/DDBJ whole genome shotgun (WGS) entry which is preliminary data.</text>
</comment>
<proteinExistence type="predicted"/>
<feature type="compositionally biased region" description="Low complexity" evidence="1">
    <location>
        <begin position="50"/>
        <end position="66"/>
    </location>
</feature>
<organism evidence="2 3">
    <name type="scientific">Patella caerulea</name>
    <name type="common">Rayed Mediterranean limpet</name>
    <dbReference type="NCBI Taxonomy" id="87958"/>
    <lineage>
        <taxon>Eukaryota</taxon>
        <taxon>Metazoa</taxon>
        <taxon>Spiralia</taxon>
        <taxon>Lophotrochozoa</taxon>
        <taxon>Mollusca</taxon>
        <taxon>Gastropoda</taxon>
        <taxon>Patellogastropoda</taxon>
        <taxon>Patelloidea</taxon>
        <taxon>Patellidae</taxon>
        <taxon>Patella</taxon>
    </lineage>
</organism>
<evidence type="ECO:0000313" key="3">
    <source>
        <dbReference type="Proteomes" id="UP001347796"/>
    </source>
</evidence>
<sequence>MSTRTSKTSLATPWSESAKTNITGYPSTTCSRSDVTKNRPATRKTPLIDTSSLTGTLSPTPSLVSPICLAKQSTSGQNITGKSTDFESKPTKSLATLSKSTAIRTVPSDTDSPKPGLNVTPSTSAKIQHYSGEGCSPSSTVTKPSSKTEKKNSSMSVTPRKSNDKNDANSDRTPRFV</sequence>
<feature type="compositionally biased region" description="Polar residues" evidence="1">
    <location>
        <begin position="1"/>
        <end position="33"/>
    </location>
</feature>
<keyword evidence="3" id="KW-1185">Reference proteome</keyword>
<protein>
    <submittedName>
        <fullName evidence="2">Uncharacterized protein</fullName>
    </submittedName>
</protein>
<dbReference type="AlphaFoldDB" id="A0AAN8J7F4"/>
<feature type="region of interest" description="Disordered" evidence="1">
    <location>
        <begin position="1"/>
        <end position="177"/>
    </location>
</feature>
<feature type="compositionally biased region" description="Low complexity" evidence="1">
    <location>
        <begin position="136"/>
        <end position="145"/>
    </location>
</feature>
<name>A0AAN8J7F4_PATCE</name>
<dbReference type="EMBL" id="JAZGQO010000013">
    <property type="protein sequence ID" value="KAK6171917.1"/>
    <property type="molecule type" value="Genomic_DNA"/>
</dbReference>
<dbReference type="Proteomes" id="UP001347796">
    <property type="component" value="Unassembled WGS sequence"/>
</dbReference>
<accession>A0AAN8J7F4</accession>
<evidence type="ECO:0000313" key="2">
    <source>
        <dbReference type="EMBL" id="KAK6171917.1"/>
    </source>
</evidence>
<reference evidence="2 3" key="1">
    <citation type="submission" date="2024-01" db="EMBL/GenBank/DDBJ databases">
        <title>The genome of the rayed Mediterranean limpet Patella caerulea (Linnaeus, 1758).</title>
        <authorList>
            <person name="Anh-Thu Weber A."/>
            <person name="Halstead-Nussloch G."/>
        </authorList>
    </citation>
    <scope>NUCLEOTIDE SEQUENCE [LARGE SCALE GENOMIC DNA]</scope>
    <source>
        <strain evidence="2">AATW-2023a</strain>
        <tissue evidence="2">Whole specimen</tissue>
    </source>
</reference>
<gene>
    <name evidence="2" type="ORF">SNE40_018338</name>
</gene>
<feature type="compositionally biased region" description="Polar residues" evidence="1">
    <location>
        <begin position="91"/>
        <end position="110"/>
    </location>
</feature>
<feature type="compositionally biased region" description="Polar residues" evidence="1">
    <location>
        <begin position="71"/>
        <end position="83"/>
    </location>
</feature>
<feature type="compositionally biased region" description="Basic and acidic residues" evidence="1">
    <location>
        <begin position="161"/>
        <end position="177"/>
    </location>
</feature>